<dbReference type="PANTHER" id="PTHR43731">
    <property type="entry name" value="RHOMBOID PROTEASE"/>
    <property type="match status" value="1"/>
</dbReference>
<feature type="transmembrane region" description="Helical" evidence="8">
    <location>
        <begin position="317"/>
        <end position="340"/>
    </location>
</feature>
<keyword evidence="11" id="KW-1185">Reference proteome</keyword>
<dbReference type="Pfam" id="PF14559">
    <property type="entry name" value="TPR_19"/>
    <property type="match status" value="1"/>
</dbReference>
<keyword evidence="7" id="KW-0802">TPR repeat</keyword>
<keyword evidence="5 8" id="KW-1133">Transmembrane helix</keyword>
<dbReference type="EC" id="3.4.21.105" evidence="10"/>
<feature type="repeat" description="TPR" evidence="7">
    <location>
        <begin position="435"/>
        <end position="468"/>
    </location>
</feature>
<dbReference type="RefSeq" id="WP_385941134.1">
    <property type="nucleotide sequence ID" value="NZ_JBHSOZ010000005.1"/>
</dbReference>
<dbReference type="GO" id="GO:0006508">
    <property type="term" value="P:proteolysis"/>
    <property type="evidence" value="ECO:0007669"/>
    <property type="project" value="UniProtKB-KW"/>
</dbReference>
<dbReference type="SMART" id="SM00028">
    <property type="entry name" value="TPR"/>
    <property type="match status" value="3"/>
</dbReference>
<dbReference type="InterPro" id="IPR019734">
    <property type="entry name" value="TPR_rpt"/>
</dbReference>
<evidence type="ECO:0000313" key="10">
    <source>
        <dbReference type="EMBL" id="MFC5713375.1"/>
    </source>
</evidence>
<reference evidence="11" key="1">
    <citation type="journal article" date="2019" name="Int. J. Syst. Evol. Microbiol.">
        <title>The Global Catalogue of Microorganisms (GCM) 10K type strain sequencing project: providing services to taxonomists for standard genome sequencing and annotation.</title>
        <authorList>
            <consortium name="The Broad Institute Genomics Platform"/>
            <consortium name="The Broad Institute Genome Sequencing Center for Infectious Disease"/>
            <person name="Wu L."/>
            <person name="Ma J."/>
        </authorList>
    </citation>
    <scope>NUCLEOTIDE SEQUENCE [LARGE SCALE GENOMIC DNA]</scope>
    <source>
        <strain evidence="11">CECT 7184</strain>
    </source>
</reference>
<evidence type="ECO:0000313" key="11">
    <source>
        <dbReference type="Proteomes" id="UP001596142"/>
    </source>
</evidence>
<dbReference type="InterPro" id="IPR011990">
    <property type="entry name" value="TPR-like_helical_dom_sf"/>
</dbReference>
<dbReference type="PROSITE" id="PS50005">
    <property type="entry name" value="TPR"/>
    <property type="match status" value="2"/>
</dbReference>
<evidence type="ECO:0000259" key="9">
    <source>
        <dbReference type="Pfam" id="PF01694"/>
    </source>
</evidence>
<gene>
    <name evidence="10" type="ORF">ACFPU1_11310</name>
</gene>
<keyword evidence="4 10" id="KW-0378">Hydrolase</keyword>
<protein>
    <submittedName>
        <fullName evidence="10">Rhomboid family intramembrane serine protease</fullName>
        <ecNumber evidence="10">3.4.21.105</ecNumber>
    </submittedName>
</protein>
<feature type="repeat" description="TPR" evidence="7">
    <location>
        <begin position="469"/>
        <end position="502"/>
    </location>
</feature>
<evidence type="ECO:0000256" key="6">
    <source>
        <dbReference type="ARBA" id="ARBA00023136"/>
    </source>
</evidence>
<comment type="subcellular location">
    <subcellularLocation>
        <location evidence="1">Membrane</location>
        <topology evidence="1">Multi-pass membrane protein</topology>
    </subcellularLocation>
</comment>
<sequence length="514" mass="58654">MEVLRQNYLFWRLVHYLVIEEKMRVIEISPDQKQVWLEKDQEGNPAVIRVFRADIDWSKWLKEDIEKAKKSFQKAKRFVAAKKAPFYNVYVSPYPPIDNWNDAAKKQADYPGMSMSTYVIASSNTAEESDRVEDLLKDLQTKSHWKDMEYVSEDVELETQHLIREVKKTAEERTQRERSLFLYGKPILTTILLICILSVYFIVEQQGGSTNITTLIDFGAKYNPAIIDGEWWRLLTAMFLHIGFLHLFMNSLALYFLGGAVERIYGTFRFFFIYLTAGLFGSAASFAFNEQISAGASGAIFGCFGALLYFGLIHKKLFFRTMGTSVIVILIINLSFGFLVPMVDNGAHIGGLIGGFIASAFLHLPKHRQHVRQLLFLAAALVAGAGLFAYGFVNEDKGSTPLVQLQMGQELLEEGEYEDARPLIESAIEEGEERPEAFFLLAYAEANLEMYEEARGNLEQAIDLRPEFHEAHYNLALVYRELGELDEARDSVERALELEPDEELYQNLAEDLEE</sequence>
<evidence type="ECO:0000256" key="3">
    <source>
        <dbReference type="ARBA" id="ARBA00022692"/>
    </source>
</evidence>
<dbReference type="Proteomes" id="UP001596142">
    <property type="component" value="Unassembled WGS sequence"/>
</dbReference>
<dbReference type="SUPFAM" id="SSF144091">
    <property type="entry name" value="Rhomboid-like"/>
    <property type="match status" value="1"/>
</dbReference>
<dbReference type="GO" id="GO:0008233">
    <property type="term" value="F:peptidase activity"/>
    <property type="evidence" value="ECO:0007669"/>
    <property type="project" value="UniProtKB-KW"/>
</dbReference>
<feature type="transmembrane region" description="Helical" evidence="8">
    <location>
        <begin position="374"/>
        <end position="393"/>
    </location>
</feature>
<keyword evidence="6 8" id="KW-0472">Membrane</keyword>
<comment type="caution">
    <text evidence="10">The sequence shown here is derived from an EMBL/GenBank/DDBJ whole genome shotgun (WGS) entry which is preliminary data.</text>
</comment>
<dbReference type="InterPro" id="IPR050925">
    <property type="entry name" value="Rhomboid_protease_S54"/>
</dbReference>
<evidence type="ECO:0000256" key="2">
    <source>
        <dbReference type="ARBA" id="ARBA00009045"/>
    </source>
</evidence>
<dbReference type="InterPro" id="IPR022764">
    <property type="entry name" value="Peptidase_S54_rhomboid_dom"/>
</dbReference>
<dbReference type="Gene3D" id="1.20.1540.10">
    <property type="entry name" value="Rhomboid-like"/>
    <property type="match status" value="1"/>
</dbReference>
<feature type="transmembrane region" description="Helical" evidence="8">
    <location>
        <begin position="180"/>
        <end position="203"/>
    </location>
</feature>
<dbReference type="PROSITE" id="PS50293">
    <property type="entry name" value="TPR_REGION"/>
    <property type="match status" value="1"/>
</dbReference>
<accession>A0ABW0YPS4</accession>
<dbReference type="Pfam" id="PF01694">
    <property type="entry name" value="Rhomboid"/>
    <property type="match status" value="1"/>
</dbReference>
<evidence type="ECO:0000256" key="7">
    <source>
        <dbReference type="PROSITE-ProRule" id="PRU00339"/>
    </source>
</evidence>
<evidence type="ECO:0000256" key="8">
    <source>
        <dbReference type="SAM" id="Phobius"/>
    </source>
</evidence>
<keyword evidence="10" id="KW-0645">Protease</keyword>
<feature type="transmembrane region" description="Helical" evidence="8">
    <location>
        <begin position="238"/>
        <end position="258"/>
    </location>
</feature>
<feature type="domain" description="Peptidase S54 rhomboid" evidence="9">
    <location>
        <begin position="229"/>
        <end position="363"/>
    </location>
</feature>
<feature type="transmembrane region" description="Helical" evidence="8">
    <location>
        <begin position="294"/>
        <end position="312"/>
    </location>
</feature>
<dbReference type="Gene3D" id="1.25.40.10">
    <property type="entry name" value="Tetratricopeptide repeat domain"/>
    <property type="match status" value="1"/>
</dbReference>
<dbReference type="SUPFAM" id="SSF48452">
    <property type="entry name" value="TPR-like"/>
    <property type="match status" value="1"/>
</dbReference>
<evidence type="ECO:0000256" key="4">
    <source>
        <dbReference type="ARBA" id="ARBA00022801"/>
    </source>
</evidence>
<comment type="similarity">
    <text evidence="2">Belongs to the peptidase S54 family.</text>
</comment>
<name>A0ABW0YPS4_9BACI</name>
<proteinExistence type="inferred from homology"/>
<dbReference type="InterPro" id="IPR035952">
    <property type="entry name" value="Rhomboid-like_sf"/>
</dbReference>
<feature type="transmembrane region" description="Helical" evidence="8">
    <location>
        <begin position="346"/>
        <end position="362"/>
    </location>
</feature>
<dbReference type="PANTHER" id="PTHR43731:SF14">
    <property type="entry name" value="PRESENILIN-ASSOCIATED RHOMBOID-LIKE PROTEIN, MITOCHONDRIAL"/>
    <property type="match status" value="1"/>
</dbReference>
<dbReference type="EMBL" id="JBHSOZ010000005">
    <property type="protein sequence ID" value="MFC5713375.1"/>
    <property type="molecule type" value="Genomic_DNA"/>
</dbReference>
<organism evidence="10 11">
    <name type="scientific">Thalassorhabdus alkalitolerans</name>
    <dbReference type="NCBI Taxonomy" id="2282697"/>
    <lineage>
        <taxon>Bacteria</taxon>
        <taxon>Bacillati</taxon>
        <taxon>Bacillota</taxon>
        <taxon>Bacilli</taxon>
        <taxon>Bacillales</taxon>
        <taxon>Bacillaceae</taxon>
        <taxon>Thalassorhabdus</taxon>
    </lineage>
</organism>
<evidence type="ECO:0000256" key="1">
    <source>
        <dbReference type="ARBA" id="ARBA00004141"/>
    </source>
</evidence>
<evidence type="ECO:0000256" key="5">
    <source>
        <dbReference type="ARBA" id="ARBA00022989"/>
    </source>
</evidence>
<feature type="transmembrane region" description="Helical" evidence="8">
    <location>
        <begin position="270"/>
        <end position="288"/>
    </location>
</feature>
<keyword evidence="3 8" id="KW-0812">Transmembrane</keyword>